<dbReference type="CDD" id="cd18787">
    <property type="entry name" value="SF2_C_DEAD"/>
    <property type="match status" value="1"/>
</dbReference>
<dbReference type="PANTHER" id="PTHR47958">
    <property type="entry name" value="ATP-DEPENDENT RNA HELICASE DBP3"/>
    <property type="match status" value="1"/>
</dbReference>
<dbReference type="InterPro" id="IPR014001">
    <property type="entry name" value="Helicase_ATP-bd"/>
</dbReference>
<dbReference type="GO" id="GO:0003676">
    <property type="term" value="F:nucleic acid binding"/>
    <property type="evidence" value="ECO:0007669"/>
    <property type="project" value="InterPro"/>
</dbReference>
<dbReference type="Pfam" id="PF00271">
    <property type="entry name" value="Helicase_C"/>
    <property type="match status" value="1"/>
</dbReference>
<dbReference type="SUPFAM" id="SSF52540">
    <property type="entry name" value="P-loop containing nucleoside triphosphate hydrolases"/>
    <property type="match status" value="1"/>
</dbReference>
<dbReference type="Pfam" id="PF00270">
    <property type="entry name" value="DEAD"/>
    <property type="match status" value="1"/>
</dbReference>
<dbReference type="PROSITE" id="PS51192">
    <property type="entry name" value="HELICASE_ATP_BIND_1"/>
    <property type="match status" value="1"/>
</dbReference>
<organism evidence="11 12">
    <name type="scientific">Ramazzottius varieornatus</name>
    <name type="common">Water bear</name>
    <name type="synonym">Tardigrade</name>
    <dbReference type="NCBI Taxonomy" id="947166"/>
    <lineage>
        <taxon>Eukaryota</taxon>
        <taxon>Metazoa</taxon>
        <taxon>Ecdysozoa</taxon>
        <taxon>Tardigrada</taxon>
        <taxon>Eutardigrada</taxon>
        <taxon>Parachela</taxon>
        <taxon>Hypsibioidea</taxon>
        <taxon>Ramazzottiidae</taxon>
        <taxon>Ramazzottius</taxon>
    </lineage>
</organism>
<evidence type="ECO:0000313" key="11">
    <source>
        <dbReference type="EMBL" id="GAV08081.1"/>
    </source>
</evidence>
<dbReference type="InterPro" id="IPR014014">
    <property type="entry name" value="RNA_helicase_DEAD_Q_motif"/>
</dbReference>
<evidence type="ECO:0000256" key="4">
    <source>
        <dbReference type="ARBA" id="ARBA00022806"/>
    </source>
</evidence>
<proteinExistence type="predicted"/>
<feature type="region of interest" description="Disordered" evidence="7">
    <location>
        <begin position="33"/>
        <end position="53"/>
    </location>
</feature>
<evidence type="ECO:0000259" key="9">
    <source>
        <dbReference type="PROSITE" id="PS51194"/>
    </source>
</evidence>
<feature type="domain" description="DEAD-box RNA helicase Q" evidence="10">
    <location>
        <begin position="92"/>
        <end position="121"/>
    </location>
</feature>
<dbReference type="Proteomes" id="UP000186922">
    <property type="component" value="Unassembled WGS sequence"/>
</dbReference>
<evidence type="ECO:0000256" key="2">
    <source>
        <dbReference type="ARBA" id="ARBA00022741"/>
    </source>
</evidence>
<feature type="short sequence motif" description="Q motif" evidence="6">
    <location>
        <begin position="92"/>
        <end position="121"/>
    </location>
</feature>
<protein>
    <recommendedName>
        <fullName evidence="1">RNA helicase</fullName>
        <ecNumber evidence="1">3.6.4.13</ecNumber>
    </recommendedName>
</protein>
<keyword evidence="4" id="KW-0347">Helicase</keyword>
<evidence type="ECO:0000256" key="1">
    <source>
        <dbReference type="ARBA" id="ARBA00012552"/>
    </source>
</evidence>
<dbReference type="OrthoDB" id="10265785at2759"/>
<gene>
    <name evidence="11" type="primary">RvY_17826-1</name>
    <name evidence="11" type="synonym">RvY_17826.1</name>
    <name evidence="11" type="ORF">RvY_17826</name>
</gene>
<dbReference type="SMART" id="SM00490">
    <property type="entry name" value="HELICc"/>
    <property type="match status" value="1"/>
</dbReference>
<dbReference type="InterPro" id="IPR001650">
    <property type="entry name" value="Helicase_C-like"/>
</dbReference>
<evidence type="ECO:0000256" key="7">
    <source>
        <dbReference type="SAM" id="MobiDB-lite"/>
    </source>
</evidence>
<evidence type="ECO:0000259" key="8">
    <source>
        <dbReference type="PROSITE" id="PS51192"/>
    </source>
</evidence>
<dbReference type="InterPro" id="IPR027417">
    <property type="entry name" value="P-loop_NTPase"/>
</dbReference>
<comment type="caution">
    <text evidence="11">The sequence shown here is derived from an EMBL/GenBank/DDBJ whole genome shotgun (WGS) entry which is preliminary data.</text>
</comment>
<keyword evidence="5" id="KW-0067">ATP-binding</keyword>
<dbReference type="EMBL" id="BDGG01000016">
    <property type="protein sequence ID" value="GAV08081.1"/>
    <property type="molecule type" value="Genomic_DNA"/>
</dbReference>
<dbReference type="GO" id="GO:0016787">
    <property type="term" value="F:hydrolase activity"/>
    <property type="evidence" value="ECO:0007669"/>
    <property type="project" value="UniProtKB-KW"/>
</dbReference>
<dbReference type="STRING" id="947166.A0A1D1W3R2"/>
<dbReference type="PROSITE" id="PS51195">
    <property type="entry name" value="Q_MOTIF"/>
    <property type="match status" value="1"/>
</dbReference>
<dbReference type="GO" id="GO:0005524">
    <property type="term" value="F:ATP binding"/>
    <property type="evidence" value="ECO:0007669"/>
    <property type="project" value="UniProtKB-KW"/>
</dbReference>
<feature type="compositionally biased region" description="Basic and acidic residues" evidence="7">
    <location>
        <begin position="42"/>
        <end position="53"/>
    </location>
</feature>
<accession>A0A1D1W3R2</accession>
<evidence type="ECO:0000256" key="6">
    <source>
        <dbReference type="PROSITE-ProRule" id="PRU00552"/>
    </source>
</evidence>
<keyword evidence="2" id="KW-0547">Nucleotide-binding</keyword>
<sequence length="491" mass="54857">MNMAKNLHNSLWEAAGATGSSEAANENVAKSNGMHAVPQETSEERGAAVEDSGKGAAEASLVRKLLDTKVRSFNTALLEGSEQQKLLASSGATWQELHVPAPIIRGLQINLGFDRPSPIQCVALDILLKKGRNLIAQSQSGTGKTMAFVIGMLFKVDPSQHYPQALVVEPTFELAQQTADVIRRVINNVMDVEVIEAVKGSKLERGVQIRQHIIVGTPGTVMDWITKSKVFDPKKIKIFVLDEADVMIAEQGLGDNSVRIYNTMDKQKIQTAFFSATYEPKIMELARKIVQDPEVIAVKQEDLSLDTIHQYYIVAETEEAKVQALRNLYGIVTVDNAMVFCRTRESTRRLYQTMKADGHSIGVLEGQMDVKERAESIARFRDGLERILIATNVASRGIDVQAVNLVVNFDLPMKETEQGSKRWVPDFETYLHRIGRTGRFGRAGLAINFVSNDRDMETIHQFEKYFKREIHRLNAEDIDELERLNQETSGE</sequence>
<dbReference type="AlphaFoldDB" id="A0A1D1W3R2"/>
<evidence type="ECO:0000256" key="5">
    <source>
        <dbReference type="ARBA" id="ARBA00022840"/>
    </source>
</evidence>
<dbReference type="GO" id="GO:0003724">
    <property type="term" value="F:RNA helicase activity"/>
    <property type="evidence" value="ECO:0007669"/>
    <property type="project" value="UniProtKB-EC"/>
</dbReference>
<dbReference type="Gene3D" id="3.40.50.300">
    <property type="entry name" value="P-loop containing nucleotide triphosphate hydrolases"/>
    <property type="match status" value="2"/>
</dbReference>
<evidence type="ECO:0000256" key="3">
    <source>
        <dbReference type="ARBA" id="ARBA00022801"/>
    </source>
</evidence>
<dbReference type="InterPro" id="IPR011545">
    <property type="entry name" value="DEAD/DEAH_box_helicase_dom"/>
</dbReference>
<feature type="domain" description="Helicase ATP-binding" evidence="8">
    <location>
        <begin position="125"/>
        <end position="296"/>
    </location>
</feature>
<name>A0A1D1W3R2_RAMVA</name>
<reference evidence="11 12" key="1">
    <citation type="journal article" date="2016" name="Nat. Commun.">
        <title>Extremotolerant tardigrade genome and improved radiotolerance of human cultured cells by tardigrade-unique protein.</title>
        <authorList>
            <person name="Hashimoto T."/>
            <person name="Horikawa D.D."/>
            <person name="Saito Y."/>
            <person name="Kuwahara H."/>
            <person name="Kozuka-Hata H."/>
            <person name="Shin-I T."/>
            <person name="Minakuchi Y."/>
            <person name="Ohishi K."/>
            <person name="Motoyama A."/>
            <person name="Aizu T."/>
            <person name="Enomoto A."/>
            <person name="Kondo K."/>
            <person name="Tanaka S."/>
            <person name="Hara Y."/>
            <person name="Koshikawa S."/>
            <person name="Sagara H."/>
            <person name="Miura T."/>
            <person name="Yokobori S."/>
            <person name="Miyagawa K."/>
            <person name="Suzuki Y."/>
            <person name="Kubo T."/>
            <person name="Oyama M."/>
            <person name="Kohara Y."/>
            <person name="Fujiyama A."/>
            <person name="Arakawa K."/>
            <person name="Katayama T."/>
            <person name="Toyoda A."/>
            <person name="Kunieda T."/>
        </authorList>
    </citation>
    <scope>NUCLEOTIDE SEQUENCE [LARGE SCALE GENOMIC DNA]</scope>
    <source>
        <strain evidence="11 12">YOKOZUNA-1</strain>
    </source>
</reference>
<evidence type="ECO:0000259" key="10">
    <source>
        <dbReference type="PROSITE" id="PS51195"/>
    </source>
</evidence>
<keyword evidence="12" id="KW-1185">Reference proteome</keyword>
<dbReference type="SMART" id="SM00487">
    <property type="entry name" value="DEXDc"/>
    <property type="match status" value="1"/>
</dbReference>
<evidence type="ECO:0000313" key="12">
    <source>
        <dbReference type="Proteomes" id="UP000186922"/>
    </source>
</evidence>
<feature type="domain" description="Helicase C-terminal" evidence="9">
    <location>
        <begin position="324"/>
        <end position="481"/>
    </location>
</feature>
<keyword evidence="3" id="KW-0378">Hydrolase</keyword>
<dbReference type="EC" id="3.6.4.13" evidence="1"/>
<dbReference type="PROSITE" id="PS51194">
    <property type="entry name" value="HELICASE_CTER"/>
    <property type="match status" value="1"/>
</dbReference>